<proteinExistence type="predicted"/>
<dbReference type="PANTHER" id="PTHR31005:SF8">
    <property type="entry name" value="DUF4139 DOMAIN-CONTAINING PROTEIN"/>
    <property type="match status" value="1"/>
</dbReference>
<dbReference type="SUPFAM" id="SSF49464">
    <property type="entry name" value="Carboxypeptidase regulatory domain-like"/>
    <property type="match status" value="1"/>
</dbReference>
<dbReference type="AlphaFoldDB" id="A0AAJ1VJ36"/>
<dbReference type="Pfam" id="PF13600">
    <property type="entry name" value="DUF4140"/>
    <property type="match status" value="1"/>
</dbReference>
<protein>
    <submittedName>
        <fullName evidence="3">Mucoidy inhibitor MuiA family protein</fullName>
    </submittedName>
</protein>
<dbReference type="Gene3D" id="2.60.40.1120">
    <property type="entry name" value="Carboxypeptidase-like, regulatory domain"/>
    <property type="match status" value="1"/>
</dbReference>
<dbReference type="EMBL" id="JAUFQH010000012">
    <property type="protein sequence ID" value="MDN3620592.1"/>
    <property type="molecule type" value="Genomic_DNA"/>
</dbReference>
<feature type="domain" description="DUF4140" evidence="2">
    <location>
        <begin position="36"/>
        <end position="134"/>
    </location>
</feature>
<dbReference type="InterPro" id="IPR008969">
    <property type="entry name" value="CarboxyPept-like_regulatory"/>
</dbReference>
<gene>
    <name evidence="3" type="ORF">QWY81_14095</name>
</gene>
<evidence type="ECO:0000313" key="3">
    <source>
        <dbReference type="EMBL" id="MDN3620592.1"/>
    </source>
</evidence>
<evidence type="ECO:0000313" key="4">
    <source>
        <dbReference type="Proteomes" id="UP001228636"/>
    </source>
</evidence>
<dbReference type="PANTHER" id="PTHR31005">
    <property type="entry name" value="DUF4139 DOMAIN-CONTAINING PROTEIN"/>
    <property type="match status" value="1"/>
</dbReference>
<organism evidence="3 4">
    <name type="scientific">Polaribacter sejongensis</name>
    <dbReference type="NCBI Taxonomy" id="985043"/>
    <lineage>
        <taxon>Bacteria</taxon>
        <taxon>Pseudomonadati</taxon>
        <taxon>Bacteroidota</taxon>
        <taxon>Flavobacteriia</taxon>
        <taxon>Flavobacteriales</taxon>
        <taxon>Flavobacteriaceae</taxon>
    </lineage>
</organism>
<dbReference type="InterPro" id="IPR037291">
    <property type="entry name" value="DUF4139"/>
</dbReference>
<dbReference type="Proteomes" id="UP001228636">
    <property type="component" value="Unassembled WGS sequence"/>
</dbReference>
<evidence type="ECO:0000259" key="2">
    <source>
        <dbReference type="Pfam" id="PF13600"/>
    </source>
</evidence>
<dbReference type="Pfam" id="PF13598">
    <property type="entry name" value="DUF4139"/>
    <property type="match status" value="1"/>
</dbReference>
<evidence type="ECO:0000259" key="1">
    <source>
        <dbReference type="Pfam" id="PF13598"/>
    </source>
</evidence>
<feature type="domain" description="DUF4139" evidence="1">
    <location>
        <begin position="220"/>
        <end position="618"/>
    </location>
</feature>
<dbReference type="InterPro" id="IPR011935">
    <property type="entry name" value="CHP02231"/>
</dbReference>
<sequence length="625" mass="70511">MANIKFPLLITFCLFFCNTYSQEIIEKKIATNVNEVTVFLEGAQITRKKTVQVKQGKTILKFSNLSPFIDAKSIQVKAEGNITVFAVNHQQNFIEKLDKQQELIDLETKLKEVDDKIVLERTYLQILKEELAFLKENRNIGGKNQEVSVTNLKNASIFFGAKLKELKIKEIERNNTLKNLTIESRDLSNQINTISGKKEFPNGEILVKVEAKNNATVNFELSYVVENAGWFPTYDIRAKNVNEPVQLIYKANIKQDTKVSWDNVKLNLSSANPNVSGVAPELKTYFLNYNTRPPVYNRATNEVSGVVLDQNNDPLPGATVLIKGTTIGTSTDFDGKYSITIPNNESSLVFSYLGFISQTKPIQSEVLNIMLEEDSATLDEVVVIGYGTARKSKSITKALQGTVSGLNIRGASSLPVPTVQTENQTTVNFEIKTPYTIKSDNKSYSVDIDTYNLSAFYQYYAVPKIDKDAFLIANISNWEQYNLLEGEANIFFEGTYIGKTLLDVRYATDTLQISLGRDKNVSVKREKVKEFISKNFMGSKKEESRGWNIDVKNNKSQQINMVIYDQVPVSTNDEIKIEVSEISGAKKTPESGEIKWEFTIAPNESKSFILRYLVKYPKNKTIILE</sequence>
<accession>A0AAJ1VJ36</accession>
<reference evidence="3 4" key="1">
    <citation type="journal article" date="2014" name="Int. J. Syst. Evol. Microbiol.">
        <title>Complete genome sequence of Corynebacterium casei LMG S-19264T (=DSM 44701T), isolated from a smear-ripened cheese.</title>
        <authorList>
            <consortium name="US DOE Joint Genome Institute (JGI-PGF)"/>
            <person name="Walter F."/>
            <person name="Albersmeier A."/>
            <person name="Kalinowski J."/>
            <person name="Ruckert C."/>
        </authorList>
    </citation>
    <scope>NUCLEOTIDE SEQUENCE [LARGE SCALE GENOMIC DNA]</scope>
    <source>
        <strain evidence="3 4">CECT 8670</strain>
    </source>
</reference>
<name>A0AAJ1VJ36_9FLAO</name>
<dbReference type="NCBIfam" id="TIGR02231">
    <property type="entry name" value="mucoidy inhibitor MuiA family protein"/>
    <property type="match status" value="2"/>
</dbReference>
<dbReference type="InterPro" id="IPR025554">
    <property type="entry name" value="DUF4140"/>
</dbReference>
<dbReference type="RefSeq" id="WP_261972381.1">
    <property type="nucleotide sequence ID" value="NZ_CP103460.1"/>
</dbReference>
<comment type="caution">
    <text evidence="3">The sequence shown here is derived from an EMBL/GenBank/DDBJ whole genome shotgun (WGS) entry which is preliminary data.</text>
</comment>
<dbReference type="Pfam" id="PF13715">
    <property type="entry name" value="CarbopepD_reg_2"/>
    <property type="match status" value="1"/>
</dbReference>